<dbReference type="Proteomes" id="UP000014400">
    <property type="component" value="Unassembled WGS sequence"/>
</dbReference>
<dbReference type="RefSeq" id="WP_005431840.1">
    <property type="nucleotide sequence ID" value="NZ_KE150480.1"/>
</dbReference>
<dbReference type="EMBL" id="ATCF01000004">
    <property type="protein sequence ID" value="EPE01998.1"/>
    <property type="molecule type" value="Genomic_DNA"/>
</dbReference>
<organism evidence="1 2">
    <name type="scientific">Sutterella wadsworthensis HGA0223</name>
    <dbReference type="NCBI Taxonomy" id="1203554"/>
    <lineage>
        <taxon>Bacteria</taxon>
        <taxon>Pseudomonadati</taxon>
        <taxon>Pseudomonadota</taxon>
        <taxon>Betaproteobacteria</taxon>
        <taxon>Burkholderiales</taxon>
        <taxon>Sutterellaceae</taxon>
        <taxon>Sutterella</taxon>
    </lineage>
</organism>
<proteinExistence type="predicted"/>
<dbReference type="HOGENOM" id="CLU_152445_0_1_4"/>
<dbReference type="InterPro" id="IPR014056">
    <property type="entry name" value="TypeIITA-like_toxin_pred"/>
</dbReference>
<accession>S3C701</accession>
<dbReference type="NCBIfam" id="TIGR02683">
    <property type="entry name" value="upstrm_HI1419"/>
    <property type="match status" value="1"/>
</dbReference>
<keyword evidence="2" id="KW-1185">Reference proteome</keyword>
<dbReference type="GeneID" id="64061918"/>
<comment type="caution">
    <text evidence="1">The sequence shown here is derived from an EMBL/GenBank/DDBJ whole genome shotgun (WGS) entry which is preliminary data.</text>
</comment>
<dbReference type="AlphaFoldDB" id="S3C701"/>
<evidence type="ECO:0008006" key="3">
    <source>
        <dbReference type="Google" id="ProtNLM"/>
    </source>
</evidence>
<gene>
    <name evidence="1" type="ORF">HMPREF1476_00234</name>
</gene>
<evidence type="ECO:0000313" key="2">
    <source>
        <dbReference type="Proteomes" id="UP000014400"/>
    </source>
</evidence>
<dbReference type="PANTHER" id="PTHR41791:SF1">
    <property type="entry name" value="SSL7039 PROTEIN"/>
    <property type="match status" value="1"/>
</dbReference>
<reference evidence="1 2" key="1">
    <citation type="submission" date="2013-04" db="EMBL/GenBank/DDBJ databases">
        <title>The Genome Sequence of Sutterella wadsworthensis HGA0223.</title>
        <authorList>
            <consortium name="The Broad Institute Genomics Platform"/>
            <person name="Earl A."/>
            <person name="Ward D."/>
            <person name="Feldgarden M."/>
            <person name="Gevers D."/>
            <person name="Schmidt T.M."/>
            <person name="Dover J."/>
            <person name="Dai D."/>
            <person name="Walker B."/>
            <person name="Young S."/>
            <person name="Zeng Q."/>
            <person name="Gargeya S."/>
            <person name="Fitzgerald M."/>
            <person name="Haas B."/>
            <person name="Abouelleil A."/>
            <person name="Allen A.W."/>
            <person name="Alvarado L."/>
            <person name="Arachchi H.M."/>
            <person name="Berlin A.M."/>
            <person name="Chapman S.B."/>
            <person name="Gainer-Dewar J."/>
            <person name="Goldberg J."/>
            <person name="Griggs A."/>
            <person name="Gujja S."/>
            <person name="Hansen M."/>
            <person name="Howarth C."/>
            <person name="Imamovic A."/>
            <person name="Ireland A."/>
            <person name="Larimer J."/>
            <person name="McCowan C."/>
            <person name="Murphy C."/>
            <person name="Pearson M."/>
            <person name="Poon T.W."/>
            <person name="Priest M."/>
            <person name="Roberts A."/>
            <person name="Saif S."/>
            <person name="Shea T."/>
            <person name="Sisk P."/>
            <person name="Sykes S."/>
            <person name="Wortman J."/>
            <person name="Nusbaum C."/>
            <person name="Birren B."/>
        </authorList>
    </citation>
    <scope>NUCLEOTIDE SEQUENCE [LARGE SCALE GENOMIC DNA]</scope>
    <source>
        <strain evidence="1 2">HGA0223</strain>
    </source>
</reference>
<sequence length="118" mass="13166">MPKPILTPKTLSALSQGNFYKIITTEEYSTWKAGLRDAVALRAIRARETRIAAGLWGDVKRIGKISELRVDVGPGYRIYFTIRGTEVILLLLGGNKRTQQADIAKAQSMADMDIEEEQ</sequence>
<evidence type="ECO:0000313" key="1">
    <source>
        <dbReference type="EMBL" id="EPE01998.1"/>
    </source>
</evidence>
<dbReference type="PANTHER" id="PTHR41791">
    <property type="entry name" value="SSL7039 PROTEIN"/>
    <property type="match status" value="1"/>
</dbReference>
<name>S3C701_9BURK</name>
<protein>
    <recommendedName>
        <fullName evidence="3">Addiction module killer protein</fullName>
    </recommendedName>
</protein>
<dbReference type="eggNOG" id="COG3657">
    <property type="taxonomic scope" value="Bacteria"/>
</dbReference>
<dbReference type="STRING" id="1203554.HMPREF1476_00234"/>